<dbReference type="Proteomes" id="UP000000759">
    <property type="component" value="Chromosome 23"/>
</dbReference>
<dbReference type="EMBL" id="CM000625">
    <property type="protein sequence ID" value="EEC44060.1"/>
    <property type="molecule type" value="Genomic_DNA"/>
</dbReference>
<dbReference type="STRING" id="556484.B7GB53"/>
<name>B7GB53_PHATC</name>
<protein>
    <recommendedName>
        <fullName evidence="6">FAD/NAD(P)-binding domain-containing protein</fullName>
    </recommendedName>
</protein>
<keyword evidence="4" id="KW-0560">Oxidoreductase</keyword>
<organism evidence="7 8">
    <name type="scientific">Phaeodactylum tricornutum (strain CCAP 1055/1)</name>
    <dbReference type="NCBI Taxonomy" id="556484"/>
    <lineage>
        <taxon>Eukaryota</taxon>
        <taxon>Sar</taxon>
        <taxon>Stramenopiles</taxon>
        <taxon>Ochrophyta</taxon>
        <taxon>Bacillariophyta</taxon>
        <taxon>Bacillariophyceae</taxon>
        <taxon>Bacillariophycidae</taxon>
        <taxon>Naviculales</taxon>
        <taxon>Phaeodactylaceae</taxon>
        <taxon>Phaeodactylum</taxon>
    </lineage>
</organism>
<proteinExistence type="predicted"/>
<accession>B7GB53</accession>
<evidence type="ECO:0000256" key="1">
    <source>
        <dbReference type="ARBA" id="ARBA00001974"/>
    </source>
</evidence>
<keyword evidence="5" id="KW-0732">Signal</keyword>
<evidence type="ECO:0000256" key="4">
    <source>
        <dbReference type="ARBA" id="ARBA00023002"/>
    </source>
</evidence>
<dbReference type="GO" id="GO:0019646">
    <property type="term" value="P:aerobic electron transport chain"/>
    <property type="evidence" value="ECO:0007669"/>
    <property type="project" value="TreeGrafter"/>
</dbReference>
<dbReference type="HOGENOM" id="CLU_1356998_0_0_1"/>
<evidence type="ECO:0000256" key="5">
    <source>
        <dbReference type="SAM" id="SignalP"/>
    </source>
</evidence>
<dbReference type="PANTHER" id="PTHR42913:SF6">
    <property type="entry name" value="SULFIDE-QUINONE REDUCTASE"/>
    <property type="match status" value="1"/>
</dbReference>
<dbReference type="eggNOG" id="ENOG502STRY">
    <property type="taxonomic scope" value="Eukaryota"/>
</dbReference>
<evidence type="ECO:0000256" key="2">
    <source>
        <dbReference type="ARBA" id="ARBA00022630"/>
    </source>
</evidence>
<reference evidence="7 8" key="1">
    <citation type="journal article" date="2008" name="Nature">
        <title>The Phaeodactylum genome reveals the evolutionary history of diatom genomes.</title>
        <authorList>
            <person name="Bowler C."/>
            <person name="Allen A.E."/>
            <person name="Badger J.H."/>
            <person name="Grimwood J."/>
            <person name="Jabbari K."/>
            <person name="Kuo A."/>
            <person name="Maheswari U."/>
            <person name="Martens C."/>
            <person name="Maumus F."/>
            <person name="Otillar R.P."/>
            <person name="Rayko E."/>
            <person name="Salamov A."/>
            <person name="Vandepoele K."/>
            <person name="Beszteri B."/>
            <person name="Gruber A."/>
            <person name="Heijde M."/>
            <person name="Katinka M."/>
            <person name="Mock T."/>
            <person name="Valentin K."/>
            <person name="Verret F."/>
            <person name="Berges J.A."/>
            <person name="Brownlee C."/>
            <person name="Cadoret J.P."/>
            <person name="Chiovitti A."/>
            <person name="Choi C.J."/>
            <person name="Coesel S."/>
            <person name="De Martino A."/>
            <person name="Detter J.C."/>
            <person name="Durkin C."/>
            <person name="Falciatore A."/>
            <person name="Fournet J."/>
            <person name="Haruta M."/>
            <person name="Huysman M.J."/>
            <person name="Jenkins B.D."/>
            <person name="Jiroutova K."/>
            <person name="Jorgensen R.E."/>
            <person name="Joubert Y."/>
            <person name="Kaplan A."/>
            <person name="Kroger N."/>
            <person name="Kroth P.G."/>
            <person name="La Roche J."/>
            <person name="Lindquist E."/>
            <person name="Lommer M."/>
            <person name="Martin-Jezequel V."/>
            <person name="Lopez P.J."/>
            <person name="Lucas S."/>
            <person name="Mangogna M."/>
            <person name="McGinnis K."/>
            <person name="Medlin L.K."/>
            <person name="Montsant A."/>
            <person name="Oudot-Le Secq M.P."/>
            <person name="Napoli C."/>
            <person name="Obornik M."/>
            <person name="Parker M.S."/>
            <person name="Petit J.L."/>
            <person name="Porcel B.M."/>
            <person name="Poulsen N."/>
            <person name="Robison M."/>
            <person name="Rychlewski L."/>
            <person name="Rynearson T.A."/>
            <person name="Schmutz J."/>
            <person name="Shapiro H."/>
            <person name="Siaut M."/>
            <person name="Stanley M."/>
            <person name="Sussman M.R."/>
            <person name="Taylor A.R."/>
            <person name="Vardi A."/>
            <person name="von Dassow P."/>
            <person name="Vyverman W."/>
            <person name="Willis A."/>
            <person name="Wyrwicz L.S."/>
            <person name="Rokhsar D.S."/>
            <person name="Weissenbach J."/>
            <person name="Armbrust E.V."/>
            <person name="Green B.R."/>
            <person name="Van de Peer Y."/>
            <person name="Grigoriev I.V."/>
        </authorList>
    </citation>
    <scope>NUCLEOTIDE SEQUENCE [LARGE SCALE GENOMIC DNA]</scope>
    <source>
        <strain evidence="7 8">CCAP 1055/1</strain>
    </source>
</reference>
<dbReference type="PANTHER" id="PTHR42913">
    <property type="entry name" value="APOPTOSIS-INDUCING FACTOR 1"/>
    <property type="match status" value="1"/>
</dbReference>
<dbReference type="OrthoDB" id="5376590at2759"/>
<comment type="cofactor">
    <cofactor evidence="1">
        <name>FAD</name>
        <dbReference type="ChEBI" id="CHEBI:57692"/>
    </cofactor>
</comment>
<evidence type="ECO:0000259" key="6">
    <source>
        <dbReference type="Pfam" id="PF07992"/>
    </source>
</evidence>
<dbReference type="PaxDb" id="2850-Phatr49591"/>
<dbReference type="InterPro" id="IPR051169">
    <property type="entry name" value="NADH-Q_oxidoreductase"/>
</dbReference>
<dbReference type="InParanoid" id="B7GB53"/>
<feature type="domain" description="FAD/NAD(P)-binding" evidence="6">
    <location>
        <begin position="38"/>
        <end position="145"/>
    </location>
</feature>
<keyword evidence="2" id="KW-0285">Flavoprotein</keyword>
<feature type="chain" id="PRO_5002853083" description="FAD/NAD(P)-binding domain-containing protein" evidence="5">
    <location>
        <begin position="23"/>
        <end position="202"/>
    </location>
</feature>
<reference evidence="8" key="2">
    <citation type="submission" date="2008-08" db="EMBL/GenBank/DDBJ databases">
        <authorList>
            <consortium name="Diatom Consortium"/>
            <person name="Grigoriev I."/>
            <person name="Grimwood J."/>
            <person name="Kuo A."/>
            <person name="Otillar R.P."/>
            <person name="Salamov A."/>
            <person name="Detter J.C."/>
            <person name="Lindquist E."/>
            <person name="Shapiro H."/>
            <person name="Lucas S."/>
            <person name="Glavina del Rio T."/>
            <person name="Pitluck S."/>
            <person name="Rokhsar D."/>
            <person name="Bowler C."/>
        </authorList>
    </citation>
    <scope>GENOME REANNOTATION</scope>
    <source>
        <strain evidence="8">CCAP 1055/1</strain>
    </source>
</reference>
<feature type="signal peptide" evidence="5">
    <location>
        <begin position="1"/>
        <end position="22"/>
    </location>
</feature>
<keyword evidence="8" id="KW-1185">Reference proteome</keyword>
<dbReference type="SUPFAM" id="SSF51905">
    <property type="entry name" value="FAD/NAD(P)-binding domain"/>
    <property type="match status" value="1"/>
</dbReference>
<dbReference type="InterPro" id="IPR036188">
    <property type="entry name" value="FAD/NAD-bd_sf"/>
</dbReference>
<dbReference type="InterPro" id="IPR023753">
    <property type="entry name" value="FAD/NAD-binding_dom"/>
</dbReference>
<dbReference type="AlphaFoldDB" id="B7GB53"/>
<evidence type="ECO:0000313" key="7">
    <source>
        <dbReference type="EMBL" id="EEC44060.1"/>
    </source>
</evidence>
<dbReference type="Pfam" id="PF07992">
    <property type="entry name" value="Pyr_redox_2"/>
    <property type="match status" value="1"/>
</dbReference>
<evidence type="ECO:0000313" key="8">
    <source>
        <dbReference type="Proteomes" id="UP000000759"/>
    </source>
</evidence>
<gene>
    <name evidence="7" type="ORF">PHATRDRAFT_49591</name>
</gene>
<dbReference type="RefSeq" id="XP_002184311.1">
    <property type="nucleotide sequence ID" value="XM_002184275.1"/>
</dbReference>
<keyword evidence="3" id="KW-0274">FAD</keyword>
<dbReference type="GeneID" id="7198204"/>
<dbReference type="KEGG" id="pti:PHATRDRAFT_49591"/>
<evidence type="ECO:0000256" key="3">
    <source>
        <dbReference type="ARBA" id="ARBA00022827"/>
    </source>
</evidence>
<dbReference type="GO" id="GO:0003955">
    <property type="term" value="F:NAD(P)H dehydrogenase (quinone) activity"/>
    <property type="evidence" value="ECO:0007669"/>
    <property type="project" value="TreeGrafter"/>
</dbReference>
<dbReference type="Gene3D" id="3.50.50.100">
    <property type="match status" value="1"/>
</dbReference>
<sequence>MKGIQLNTTILLFAATMQTVYPFSVSSPQATGTGSKERVLVVGGGIGGLSTSFDLRHHLPKDVHISMLSDRDNFQFTPSNPWVAFGERTAEDISIPMEEACKAGRVEYVPGKLVKVDAEALKAHVDYRYGTTAVLDYDYLVGATGPKLDWNGIIELYHGPQEDVAAVSVCSTPHCVRILSNSNPSLKSTGYNTGQGERRPKY</sequence>